<dbReference type="Pfam" id="PF13848">
    <property type="entry name" value="Thioredoxin_6"/>
    <property type="match status" value="1"/>
</dbReference>
<dbReference type="PANTHER" id="PTHR22699:SF1">
    <property type="entry name" value="THIOREDOXIN DOMAIN-CONTAINING PROTEIN 16"/>
    <property type="match status" value="1"/>
</dbReference>
<name>A0A0N5ATS9_9BILA</name>
<evidence type="ECO:0000313" key="3">
    <source>
        <dbReference type="WBParaSite" id="SMUV_0000824601-mRNA-1"/>
    </source>
</evidence>
<sequence>MCFRSTTVAVLTILIFVNGNQTSNSILQLELDFNNAGNQDCKECCLFNSTSKQELINLQKLLSTKAQIEFSLKFQKNLLDQLDSGKQLRATNVIIKILSGNTDEGTNCSIDCSQDMELLQCISEVIHEDLTYILSENGQTELVNDSLPYAESICTRNSEFTCGIESMESVLSKEISFASEEERAEKVQELFHISEHLHREIVSDNESSKQYNFIGYWKPNDKKSRRMLDVLTEVKKLEIDTRVYLLNCDYFKAACRSSNVSSVPELRVYHSGKVFAIYDRSYTIKAIINWIRKINAPIFYKLSQDNNVNSFRDGVIPNSPFSNEVQDALTIGFFDTTKSVIYKDYINVAERLHGKYHFGVFQHPDVAKWARHPIIFTFKPKEFGHMEMWHQELRNDTIEEFVIHSSIPTVIPLNEENLPDIFEHKKQCYALVEDAGSAGNSALKKKFYQYATNIATTQNLPVQFAYTALQTNDVSAIKFLKTLRIRRKLLPALVIIDLSKVRKAKY</sequence>
<evidence type="ECO:0000256" key="1">
    <source>
        <dbReference type="SAM" id="SignalP"/>
    </source>
</evidence>
<dbReference type="AlphaFoldDB" id="A0A0N5ATS9"/>
<reference evidence="3" key="1">
    <citation type="submission" date="2017-02" db="UniProtKB">
        <authorList>
            <consortium name="WormBaseParasite"/>
        </authorList>
    </citation>
    <scope>IDENTIFICATION</scope>
</reference>
<dbReference type="SUPFAM" id="SSF52833">
    <property type="entry name" value="Thioredoxin-like"/>
    <property type="match status" value="2"/>
</dbReference>
<organism evidence="2 3">
    <name type="scientific">Syphacia muris</name>
    <dbReference type="NCBI Taxonomy" id="451379"/>
    <lineage>
        <taxon>Eukaryota</taxon>
        <taxon>Metazoa</taxon>
        <taxon>Ecdysozoa</taxon>
        <taxon>Nematoda</taxon>
        <taxon>Chromadorea</taxon>
        <taxon>Rhabditida</taxon>
        <taxon>Spirurina</taxon>
        <taxon>Oxyuridomorpha</taxon>
        <taxon>Oxyuroidea</taxon>
        <taxon>Oxyuridae</taxon>
        <taxon>Syphacia</taxon>
    </lineage>
</organism>
<accession>A0A0N5ATS9</accession>
<protein>
    <submittedName>
        <fullName evidence="3">Thioredoxin domain-containing protein</fullName>
    </submittedName>
</protein>
<dbReference type="InterPro" id="IPR040090">
    <property type="entry name" value="TXNDC16"/>
</dbReference>
<dbReference type="PANTHER" id="PTHR22699">
    <property type="entry name" value="THIOREDOXIN DOMAIN-CONTAINING PROTEIN 16"/>
    <property type="match status" value="1"/>
</dbReference>
<evidence type="ECO:0000313" key="2">
    <source>
        <dbReference type="Proteomes" id="UP000046393"/>
    </source>
</evidence>
<feature type="chain" id="PRO_5005893531" evidence="1">
    <location>
        <begin position="23"/>
        <end position="506"/>
    </location>
</feature>
<dbReference type="Proteomes" id="UP000046393">
    <property type="component" value="Unplaced"/>
</dbReference>
<keyword evidence="2" id="KW-1185">Reference proteome</keyword>
<keyword evidence="1" id="KW-0732">Signal</keyword>
<proteinExistence type="predicted"/>
<feature type="signal peptide" evidence="1">
    <location>
        <begin position="1"/>
        <end position="22"/>
    </location>
</feature>
<dbReference type="InterPro" id="IPR036249">
    <property type="entry name" value="Thioredoxin-like_sf"/>
</dbReference>
<dbReference type="WBParaSite" id="SMUV_0000824601-mRNA-1">
    <property type="protein sequence ID" value="SMUV_0000824601-mRNA-1"/>
    <property type="gene ID" value="SMUV_0000824601"/>
</dbReference>
<dbReference type="Gene3D" id="3.40.30.10">
    <property type="entry name" value="Glutaredoxin"/>
    <property type="match status" value="2"/>
</dbReference>